<dbReference type="PANTHER" id="PTHR22912">
    <property type="entry name" value="DISULFIDE OXIDOREDUCTASE"/>
    <property type="match status" value="1"/>
</dbReference>
<evidence type="ECO:0000256" key="2">
    <source>
        <dbReference type="ARBA" id="ARBA00007532"/>
    </source>
</evidence>
<dbReference type="EC" id="1.8.1.4" evidence="9"/>
<keyword evidence="4" id="KW-0274">FAD</keyword>
<dbReference type="EMBL" id="VSSQ01042129">
    <property type="protein sequence ID" value="MPM95661.1"/>
    <property type="molecule type" value="Genomic_DNA"/>
</dbReference>
<comment type="similarity">
    <text evidence="2">Belongs to the class-I pyridine nucleotide-disulfide oxidoreductase family.</text>
</comment>
<keyword evidence="5 9" id="KW-0560">Oxidoreductase</keyword>
<dbReference type="InterPro" id="IPR050151">
    <property type="entry name" value="Class-I_Pyr_Nuc-Dis_Oxidored"/>
</dbReference>
<dbReference type="SUPFAM" id="SSF55424">
    <property type="entry name" value="FAD/NAD-linked reductases, dimerisation (C-terminal) domain"/>
    <property type="match status" value="1"/>
</dbReference>
<dbReference type="InterPro" id="IPR023753">
    <property type="entry name" value="FAD/NAD-binding_dom"/>
</dbReference>
<evidence type="ECO:0000259" key="7">
    <source>
        <dbReference type="Pfam" id="PF02852"/>
    </source>
</evidence>
<evidence type="ECO:0000256" key="4">
    <source>
        <dbReference type="ARBA" id="ARBA00022827"/>
    </source>
</evidence>
<evidence type="ECO:0000256" key="6">
    <source>
        <dbReference type="ARBA" id="ARBA00023027"/>
    </source>
</evidence>
<dbReference type="GO" id="GO:0006103">
    <property type="term" value="P:2-oxoglutarate metabolic process"/>
    <property type="evidence" value="ECO:0007669"/>
    <property type="project" value="TreeGrafter"/>
</dbReference>
<proteinExistence type="inferred from homology"/>
<dbReference type="Gene3D" id="3.50.50.60">
    <property type="entry name" value="FAD/NAD(P)-binding domain"/>
    <property type="match status" value="1"/>
</dbReference>
<accession>A0A645E275</accession>
<evidence type="ECO:0000313" key="9">
    <source>
        <dbReference type="EMBL" id="MPM95661.1"/>
    </source>
</evidence>
<keyword evidence="3" id="KW-0285">Flavoprotein</keyword>
<dbReference type="InterPro" id="IPR016156">
    <property type="entry name" value="FAD/NAD-linked_Rdtase_dimer_sf"/>
</dbReference>
<feature type="domain" description="Pyridine nucleotide-disulphide oxidoreductase dimerisation" evidence="7">
    <location>
        <begin position="118"/>
        <end position="227"/>
    </location>
</feature>
<dbReference type="InterPro" id="IPR036188">
    <property type="entry name" value="FAD/NAD-bd_sf"/>
</dbReference>
<feature type="domain" description="FAD/NAD(P)-binding" evidence="8">
    <location>
        <begin position="2"/>
        <end position="99"/>
    </location>
</feature>
<evidence type="ECO:0000256" key="3">
    <source>
        <dbReference type="ARBA" id="ARBA00022630"/>
    </source>
</evidence>
<dbReference type="PANTHER" id="PTHR22912:SF151">
    <property type="entry name" value="DIHYDROLIPOYL DEHYDROGENASE, MITOCHONDRIAL"/>
    <property type="match status" value="1"/>
</dbReference>
<protein>
    <submittedName>
        <fullName evidence="9">Dihydrolipoyl dehydrogenase</fullName>
        <ecNumber evidence="9">1.8.1.4</ecNumber>
    </submittedName>
</protein>
<evidence type="ECO:0000256" key="5">
    <source>
        <dbReference type="ARBA" id="ARBA00023002"/>
    </source>
</evidence>
<dbReference type="FunFam" id="3.30.390.30:FF:000001">
    <property type="entry name" value="Dihydrolipoyl dehydrogenase"/>
    <property type="match status" value="1"/>
</dbReference>
<name>A0A645E275_9ZZZZ</name>
<dbReference type="PRINTS" id="PR00368">
    <property type="entry name" value="FADPNR"/>
</dbReference>
<dbReference type="Gene3D" id="3.30.390.30">
    <property type="match status" value="1"/>
</dbReference>
<reference evidence="9" key="1">
    <citation type="submission" date="2019-08" db="EMBL/GenBank/DDBJ databases">
        <authorList>
            <person name="Kucharzyk K."/>
            <person name="Murdoch R.W."/>
            <person name="Higgins S."/>
            <person name="Loffler F."/>
        </authorList>
    </citation>
    <scope>NUCLEOTIDE SEQUENCE</scope>
</reference>
<comment type="cofactor">
    <cofactor evidence="1">
        <name>FAD</name>
        <dbReference type="ChEBI" id="CHEBI:57692"/>
    </cofactor>
</comment>
<dbReference type="Pfam" id="PF07992">
    <property type="entry name" value="Pyr_redox_2"/>
    <property type="match status" value="1"/>
</dbReference>
<organism evidence="9">
    <name type="scientific">bioreactor metagenome</name>
    <dbReference type="NCBI Taxonomy" id="1076179"/>
    <lineage>
        <taxon>unclassified sequences</taxon>
        <taxon>metagenomes</taxon>
        <taxon>ecological metagenomes</taxon>
    </lineage>
</organism>
<keyword evidence="6" id="KW-0520">NAD</keyword>
<comment type="caution">
    <text evidence="9">The sequence shown here is derived from an EMBL/GenBank/DDBJ whole genome shotgun (WGS) entry which is preliminary data.</text>
</comment>
<sequence length="242" mass="24803">MEGKGIKIMTGTPLGDIKATAKGVTGKVGEAKVAADYLLVSIGRKAVSGPLNLAAAGVATDERGWIPVDDYCRTSAPGVYAIGDATGKGMLAHWASAQAIAAVDTIAGERTALPLDQVPGAIFTSPEIGVVGATEEQLKERGANYKVGKFPFAALGKAMAINATDGFVKILADAATDQVLGVHIIGAHATDLIAEAGPAMRLECTARELGKAIHAHPTLGESLMEAAHAVHGESAHIPARRR</sequence>
<gene>
    <name evidence="9" type="primary">lpdG_5</name>
    <name evidence="9" type="ORF">SDC9_142816</name>
</gene>
<dbReference type="PRINTS" id="PR00411">
    <property type="entry name" value="PNDRDTASEI"/>
</dbReference>
<dbReference type="Pfam" id="PF02852">
    <property type="entry name" value="Pyr_redox_dim"/>
    <property type="match status" value="1"/>
</dbReference>
<dbReference type="InterPro" id="IPR004099">
    <property type="entry name" value="Pyr_nucl-diS_OxRdtase_dimer"/>
</dbReference>
<dbReference type="GO" id="GO:0004148">
    <property type="term" value="F:dihydrolipoyl dehydrogenase (NADH) activity"/>
    <property type="evidence" value="ECO:0007669"/>
    <property type="project" value="UniProtKB-EC"/>
</dbReference>
<dbReference type="SUPFAM" id="SSF51905">
    <property type="entry name" value="FAD/NAD(P)-binding domain"/>
    <property type="match status" value="1"/>
</dbReference>
<dbReference type="AlphaFoldDB" id="A0A645E275"/>
<evidence type="ECO:0000256" key="1">
    <source>
        <dbReference type="ARBA" id="ARBA00001974"/>
    </source>
</evidence>
<evidence type="ECO:0000259" key="8">
    <source>
        <dbReference type="Pfam" id="PF07992"/>
    </source>
</evidence>
<dbReference type="GO" id="GO:0050660">
    <property type="term" value="F:flavin adenine dinucleotide binding"/>
    <property type="evidence" value="ECO:0007669"/>
    <property type="project" value="TreeGrafter"/>
</dbReference>